<evidence type="ECO:0000256" key="14">
    <source>
        <dbReference type="SAM" id="MobiDB-lite"/>
    </source>
</evidence>
<dbReference type="InterPro" id="IPR053214">
    <property type="entry name" value="LysM12-like"/>
</dbReference>
<dbReference type="PROSITE" id="PS51910">
    <property type="entry name" value="GH18_2"/>
    <property type="match status" value="1"/>
</dbReference>
<reference evidence="18" key="1">
    <citation type="submission" date="2019-06" db="EMBL/GenBank/DDBJ databases">
        <title>Draft genome sequence of the griseofulvin-producing fungus Xylaria cubensis strain G536.</title>
        <authorList>
            <person name="Mead M.E."/>
            <person name="Raja H.A."/>
            <person name="Steenwyk J.L."/>
            <person name="Knowles S.L."/>
            <person name="Oberlies N.H."/>
            <person name="Rokas A."/>
        </authorList>
    </citation>
    <scope>NUCLEOTIDE SEQUENCE [LARGE SCALE GENOMIC DNA]</scope>
    <source>
        <strain evidence="18">G536</strain>
    </source>
</reference>
<keyword evidence="18" id="KW-1185">Reference proteome</keyword>
<evidence type="ECO:0000256" key="11">
    <source>
        <dbReference type="ARBA" id="ARBA00023295"/>
    </source>
</evidence>
<dbReference type="CDD" id="cd02878">
    <property type="entry name" value="GH18_zymocin_alpha"/>
    <property type="match status" value="1"/>
</dbReference>
<feature type="compositionally biased region" description="Gly residues" evidence="14">
    <location>
        <begin position="1530"/>
        <end position="1541"/>
    </location>
</feature>
<proteinExistence type="inferred from homology"/>
<dbReference type="Pfam" id="PF01476">
    <property type="entry name" value="LysM"/>
    <property type="match status" value="1"/>
</dbReference>
<dbReference type="SUPFAM" id="SSF54556">
    <property type="entry name" value="Chitinase insertion domain"/>
    <property type="match status" value="1"/>
</dbReference>
<comment type="subcellular location">
    <subcellularLocation>
        <location evidence="2">Secreted</location>
    </subcellularLocation>
</comment>
<evidence type="ECO:0000313" key="17">
    <source>
        <dbReference type="EMBL" id="TRX87832.1"/>
    </source>
</evidence>
<dbReference type="InterPro" id="IPR001579">
    <property type="entry name" value="Glyco_hydro_18_chit_AS"/>
</dbReference>
<evidence type="ECO:0000256" key="10">
    <source>
        <dbReference type="ARBA" id="ARBA00023277"/>
    </source>
</evidence>
<evidence type="ECO:0000256" key="8">
    <source>
        <dbReference type="ARBA" id="ARBA00023024"/>
    </source>
</evidence>
<comment type="catalytic activity">
    <reaction evidence="1">
        <text>Random endo-hydrolysis of N-acetyl-beta-D-glucosaminide (1-&gt;4)-beta-linkages in chitin and chitodextrins.</text>
        <dbReference type="EC" id="3.2.1.14"/>
    </reaction>
</comment>
<evidence type="ECO:0000259" key="16">
    <source>
        <dbReference type="PROSITE" id="PS51910"/>
    </source>
</evidence>
<dbReference type="CDD" id="cd00035">
    <property type="entry name" value="ChtBD1"/>
    <property type="match status" value="1"/>
</dbReference>
<dbReference type="GO" id="GO:0008061">
    <property type="term" value="F:chitin binding"/>
    <property type="evidence" value="ECO:0007669"/>
    <property type="project" value="UniProtKB-KW"/>
</dbReference>
<dbReference type="InterPro" id="IPR001223">
    <property type="entry name" value="Glyco_hydro18_cat"/>
</dbReference>
<evidence type="ECO:0000256" key="3">
    <source>
        <dbReference type="ARBA" id="ARBA00008682"/>
    </source>
</evidence>
<dbReference type="InterPro" id="IPR029070">
    <property type="entry name" value="Chitinase_insertion_sf"/>
</dbReference>
<dbReference type="InterPro" id="IPR011583">
    <property type="entry name" value="Chitinase_II/V-like_cat"/>
</dbReference>
<evidence type="ECO:0000256" key="12">
    <source>
        <dbReference type="ARBA" id="ARBA00023326"/>
    </source>
</evidence>
<dbReference type="GO" id="GO:0000272">
    <property type="term" value="P:polysaccharide catabolic process"/>
    <property type="evidence" value="ECO:0007669"/>
    <property type="project" value="UniProtKB-KW"/>
</dbReference>
<evidence type="ECO:0000256" key="1">
    <source>
        <dbReference type="ARBA" id="ARBA00000822"/>
    </source>
</evidence>
<dbReference type="Gene3D" id="3.10.50.10">
    <property type="match status" value="1"/>
</dbReference>
<keyword evidence="11 13" id="KW-0326">Glycosidase</keyword>
<keyword evidence="5" id="KW-0964">Secreted</keyword>
<dbReference type="PROSITE" id="PS01095">
    <property type="entry name" value="GH18_1"/>
    <property type="match status" value="1"/>
</dbReference>
<dbReference type="GO" id="GO:0005576">
    <property type="term" value="C:extracellular region"/>
    <property type="evidence" value="ECO:0007669"/>
    <property type="project" value="UniProtKB-SubCell"/>
</dbReference>
<comment type="similarity">
    <text evidence="3">Belongs to the glycosyl hydrolase 18 family. Chitinase class V subfamily.</text>
</comment>
<dbReference type="Gene3D" id="3.20.20.80">
    <property type="entry name" value="Glycosidases"/>
    <property type="match status" value="1"/>
</dbReference>
<evidence type="ECO:0000256" key="6">
    <source>
        <dbReference type="ARBA" id="ARBA00022669"/>
    </source>
</evidence>
<protein>
    <recommendedName>
        <fullName evidence="4">chitinase</fullName>
        <ecNumber evidence="4">3.2.1.14</ecNumber>
    </recommendedName>
</protein>
<dbReference type="CDD" id="cd00118">
    <property type="entry name" value="LysM"/>
    <property type="match status" value="1"/>
</dbReference>
<dbReference type="InterPro" id="IPR017853">
    <property type="entry name" value="GH"/>
</dbReference>
<evidence type="ECO:0000256" key="9">
    <source>
        <dbReference type="ARBA" id="ARBA00023026"/>
    </source>
</evidence>
<keyword evidence="10" id="KW-0119">Carbohydrate metabolism</keyword>
<accession>A0A553HIP6</accession>
<keyword evidence="6" id="KW-0147">Chitin-binding</keyword>
<dbReference type="STRING" id="2512241.A0A553HIP6"/>
<dbReference type="InterPro" id="IPR018392">
    <property type="entry name" value="LysM"/>
</dbReference>
<evidence type="ECO:0000256" key="4">
    <source>
        <dbReference type="ARBA" id="ARBA00012729"/>
    </source>
</evidence>
<organism evidence="17 18">
    <name type="scientific">Xylaria flabelliformis</name>
    <dbReference type="NCBI Taxonomy" id="2512241"/>
    <lineage>
        <taxon>Eukaryota</taxon>
        <taxon>Fungi</taxon>
        <taxon>Dikarya</taxon>
        <taxon>Ascomycota</taxon>
        <taxon>Pezizomycotina</taxon>
        <taxon>Sordariomycetes</taxon>
        <taxon>Xylariomycetidae</taxon>
        <taxon>Xylariales</taxon>
        <taxon>Xylariaceae</taxon>
        <taxon>Xylaria</taxon>
    </lineage>
</organism>
<evidence type="ECO:0000256" key="13">
    <source>
        <dbReference type="RuleBase" id="RU000489"/>
    </source>
</evidence>
<dbReference type="PROSITE" id="PS51782">
    <property type="entry name" value="LYSM"/>
    <property type="match status" value="1"/>
</dbReference>
<evidence type="ECO:0000313" key="18">
    <source>
        <dbReference type="Proteomes" id="UP000319160"/>
    </source>
</evidence>
<feature type="domain" description="LysM" evidence="15">
    <location>
        <begin position="656"/>
        <end position="704"/>
    </location>
</feature>
<sequence>MAKSKANSNTRHVPYEKTAAKAWELADDEFLSVMCLSRRTQDCFICNRQSFRALSILVPLEIAAKAILSHLTCELNAISIINSENGFPNFDASGLDFTFTYRYPIQSFDDVSKNSSIVKRSQSQLIFILHAMMPCIVPLACLHGRLDARMPLRPADPTCLSFVNRQGCWQGKKGMSFIYLWLGKNRRRITATSPRPGMGPQKMDRVIDDTRRHKISTVAGKPVVLQGLIIAGKTSVSRILPLHLARPNRLECQLEITMCFIADCGFSTASPAPLAAMRYYNHPWAAIALAAPILASNSLRSLPKGFDPLHKPCPRSCSENPSQADWTSYYSVDRLTVCGEPMLLTFATFYDLEDPETLVKIRACTAGDAETSVNALTEASITESVASSVGRVARNLDAADPDSPPPVCNEATPVNATAEWITWTSSHGRRSTNSSGSFEDIVTSLRNTQTFLKDALNCEESIVYGYSRGTVVGVYAGPKIQNRGIAIGFVEDTIDHIVNGNKGNGTPSRMVAQVCGGDRNSDNHLGIVIDPFGDLTWAQKALRSWSEAKCVAESASQGVAETANHGITVPNIVKKIESRAMLRTKPLSTRSDCHRIQAVYGDSIKSLASSCQVSVRDFSLYNNLPADWTPSPYQWVCCSSGVTRRATGPRPDGTCASYIVQNQDTCSIIANKQGIRQGDLYAYNQETYGWGGCNSLYPGMRICIGPGTPRLPAPNKDAVCGPTKPGTEDPVGDEKIEDLSPCPIKACCNIWGNCGVDVDFCVPTESETGNPGTAKPNTNGCVQNCGLELVTGPPPSDFIKVGYFESWNSERPCLHMSPNDIPSSYTHVHYAFADVTTDFTVSLGKFADVFDEFKALKGRKRIVAFGGWAFSTEPATYQYFRQGTKPENREKFAAACVDFVVSEGLDGIDFDWEYPGEPDIPGIPPGDEDESENYLEFVKIIRAKMPADKTVSIAAPASYWYLKQFLIEEMSKYLDYIVYMTYDLHGQWDYSNEWSQSGCKAGNCLRSHVNMTETMSALVMVTKAGVPSDKIVVGVTSYGRSFRMTDPSCTGPLCTYTGPESGATPGRCTKTGGYISNSEINELIANGGATRKWSDETQSDYVLYGNGDWVAYMDDANKESRIAKYKSLNFRGSSDWAIDLQTDFGGGGSGDDEPVRLDYVVPPTHSAGRDVSPDVLPRTASVECKISITLVPLAAVAPQTANVVLAMISVALVANLVNVRTEMTTSFTLTRSFGRLRAQQTLDEVWPLSSQGSTTVYTTKTTIITITIPAITTSTIPFSNVEWTTNSEDDNPTIIWAWTSLSAPPVTLTNEINSQNWTWTYEYGPFPSPTATTSDPSEYCLHVRSYLQPLACLHWTLQTRLLLLFALHSLLEVENLSLHVRTRPHVANVVSTTVAHLELSYLALGPDVEAEAAAAVVVVFISASVLGVAMEAVVEAAAAVAMGVAVREAVSEVDAAAEGAEEVEEEKEIRKIVRLLLQSPIALSPTPPPGFEVEFDDLWETPDYASLDAAWPAVSASIRDEWNEDHDNPDGGGSSGGGGGTASPTNPPYTGTECDSYTTTSQCNGDGSHHACVTQTLCVPTAPCPPAYTADGAPSCSGDQLCLGTTIFTRCADQTGGAVAEVARRTITRPPRIEATPTLAPELETTSHDEPLPIPALAAESDLVPNSNRSSTSLDLLFARQNGCGGSANGGCDYIPFCALCVTVEKVPCVKARLSAVTGPLSGTDIDVSVTEDGKEVCLVKLHCSIWDTHCDGLEDVDCGDNYALSFKWNYVNYYSPKYEQNFPLYLEREKKNNLIFCTQKFGLIDAPSGCLEDVFSIENGPCRSKKRDTPSLEKFGDIAEGLWGDTLGEDNITTLDLSSEHNVLNARAFSDFGSGGCSSTQASKLTAWVADVVVMTQAAADAITDLESSVMPYPRQIDHIATTLNKLLGVTYSPPDHAAMRTVRGNGEAWLFCGDSFTKRQQWTDGAKDTTDMPILDANNQPLELQQLAAYKPYQRRGWQPYRIPAIGKYVFSTPGKLDAGTAGVQAGAICSNGNKNPVGVTLHSNLGFPIITICSPMNKGGYDGFTVFPHDTITQVPLQPNVGLDRHRPGSGTLLHEFMHAVRGAGAAPDRAGNSQSCFRASRTNPTDAMNAPECATLFAVAMYFQRSTAATQTPYQFSFLHAQPV</sequence>
<dbReference type="PANTHER" id="PTHR47700:SF2">
    <property type="entry name" value="CHITINASE"/>
    <property type="match status" value="1"/>
</dbReference>
<dbReference type="GO" id="GO:0008843">
    <property type="term" value="F:endochitinase activity"/>
    <property type="evidence" value="ECO:0007669"/>
    <property type="project" value="UniProtKB-EC"/>
</dbReference>
<dbReference type="Pfam" id="PF00704">
    <property type="entry name" value="Glyco_hydro_18"/>
    <property type="match status" value="1"/>
</dbReference>
<feature type="region of interest" description="Disordered" evidence="14">
    <location>
        <begin position="1521"/>
        <end position="1549"/>
    </location>
</feature>
<dbReference type="InterPro" id="IPR036779">
    <property type="entry name" value="LysM_dom_sf"/>
</dbReference>
<dbReference type="SUPFAM" id="SSF54106">
    <property type="entry name" value="LysM domain"/>
    <property type="match status" value="1"/>
</dbReference>
<dbReference type="Gene3D" id="3.10.350.10">
    <property type="entry name" value="LysM domain"/>
    <property type="match status" value="1"/>
</dbReference>
<evidence type="ECO:0000256" key="7">
    <source>
        <dbReference type="ARBA" id="ARBA00022801"/>
    </source>
</evidence>
<gene>
    <name evidence="17" type="ORF">FHL15_011272</name>
</gene>
<keyword evidence="9" id="KW-0843">Virulence</keyword>
<dbReference type="Proteomes" id="UP000319160">
    <property type="component" value="Unassembled WGS sequence"/>
</dbReference>
<comment type="caution">
    <text evidence="17">The sequence shown here is derived from an EMBL/GenBank/DDBJ whole genome shotgun (WGS) entry which is preliminary data.</text>
</comment>
<keyword evidence="8" id="KW-0146">Chitin degradation</keyword>
<dbReference type="EMBL" id="VFLP01000116">
    <property type="protein sequence ID" value="TRX87832.1"/>
    <property type="molecule type" value="Genomic_DNA"/>
</dbReference>
<dbReference type="OrthoDB" id="73875at2759"/>
<evidence type="ECO:0000256" key="2">
    <source>
        <dbReference type="ARBA" id="ARBA00004613"/>
    </source>
</evidence>
<dbReference type="GO" id="GO:0006032">
    <property type="term" value="P:chitin catabolic process"/>
    <property type="evidence" value="ECO:0007669"/>
    <property type="project" value="UniProtKB-KW"/>
</dbReference>
<dbReference type="SUPFAM" id="SSF51445">
    <property type="entry name" value="(Trans)glycosidases"/>
    <property type="match status" value="1"/>
</dbReference>
<name>A0A553HIP6_9PEZI</name>
<dbReference type="SMART" id="SM00257">
    <property type="entry name" value="LysM"/>
    <property type="match status" value="1"/>
</dbReference>
<keyword evidence="12" id="KW-0624">Polysaccharide degradation</keyword>
<feature type="domain" description="GH18" evidence="16">
    <location>
        <begin position="798"/>
        <end position="1151"/>
    </location>
</feature>
<keyword evidence="7 13" id="KW-0378">Hydrolase</keyword>
<evidence type="ECO:0000256" key="5">
    <source>
        <dbReference type="ARBA" id="ARBA00022525"/>
    </source>
</evidence>
<dbReference type="SMART" id="SM00636">
    <property type="entry name" value="Glyco_18"/>
    <property type="match status" value="1"/>
</dbReference>
<dbReference type="PANTHER" id="PTHR47700">
    <property type="entry name" value="V CHITINASE, PUTATIVE (AFU_ORTHOLOGUE AFUA_6G13720)-RELATED"/>
    <property type="match status" value="1"/>
</dbReference>
<dbReference type="EC" id="3.2.1.14" evidence="4"/>
<evidence type="ECO:0000259" key="15">
    <source>
        <dbReference type="PROSITE" id="PS51782"/>
    </source>
</evidence>